<feature type="region of interest" description="Disordered" evidence="1">
    <location>
        <begin position="251"/>
        <end position="292"/>
    </location>
</feature>
<sequence>MGEATHSQLPQHAAAPGRTTARKRQRGGGDGGRGESDGSDGGQPSCPSSSLAADHAGAGDMPPRSPGAHRGFADAVAHAPAFSALSDATAAGTAADSEGGSFFLVHINERPSRVAARTPYVNPRKLFGREGVLLQDVTVRRHPLLLLPCPHTGNVTVHPRHRYRLMKFVGEHLCLAGDFHPVSDEECRQRREDSSASARRRRQRREAWAASELMGMMAYLQSHPQSTPEDFGALPPEQAAWYHSRGRAALLGPGAHNEHASDDDDEAELNSEEDLAGLSGSDGDPEPKRVRR</sequence>
<evidence type="ECO:0000313" key="3">
    <source>
        <dbReference type="Proteomes" id="UP000284403"/>
    </source>
</evidence>
<dbReference type="Proteomes" id="UP000284403">
    <property type="component" value="Unassembled WGS sequence"/>
</dbReference>
<accession>A0A3R7L4F4</accession>
<feature type="compositionally biased region" description="Basic and acidic residues" evidence="1">
    <location>
        <begin position="184"/>
        <end position="194"/>
    </location>
</feature>
<dbReference type="GeneID" id="40320988"/>
<name>A0A3R7L4F4_9TRYP</name>
<feature type="region of interest" description="Disordered" evidence="1">
    <location>
        <begin position="184"/>
        <end position="203"/>
    </location>
</feature>
<dbReference type="RefSeq" id="XP_029225649.1">
    <property type="nucleotide sequence ID" value="XM_029374243.1"/>
</dbReference>
<keyword evidence="3" id="KW-1185">Reference proteome</keyword>
<reference evidence="2 3" key="1">
    <citation type="journal article" date="2018" name="BMC Genomics">
        <title>Genomic comparison of Trypanosoma conorhini and Trypanosoma rangeli to Trypanosoma cruzi strains of high and low virulence.</title>
        <authorList>
            <person name="Bradwell K.R."/>
            <person name="Koparde V.N."/>
            <person name="Matveyev A.V."/>
            <person name="Serrano M.G."/>
            <person name="Alves J.M."/>
            <person name="Parikh H."/>
            <person name="Huang B."/>
            <person name="Lee V."/>
            <person name="Espinosa-Alvarez O."/>
            <person name="Ortiz P.A."/>
            <person name="Costa-Martins A.G."/>
            <person name="Teixeira M.M."/>
            <person name="Buck G.A."/>
        </authorList>
    </citation>
    <scope>NUCLEOTIDE SEQUENCE [LARGE SCALE GENOMIC DNA]</scope>
    <source>
        <strain evidence="2 3">025E</strain>
    </source>
</reference>
<organism evidence="2 3">
    <name type="scientific">Trypanosoma conorhini</name>
    <dbReference type="NCBI Taxonomy" id="83891"/>
    <lineage>
        <taxon>Eukaryota</taxon>
        <taxon>Discoba</taxon>
        <taxon>Euglenozoa</taxon>
        <taxon>Kinetoplastea</taxon>
        <taxon>Metakinetoplastina</taxon>
        <taxon>Trypanosomatida</taxon>
        <taxon>Trypanosomatidae</taxon>
        <taxon>Trypanosoma</taxon>
    </lineage>
</organism>
<proteinExistence type="predicted"/>
<evidence type="ECO:0000256" key="1">
    <source>
        <dbReference type="SAM" id="MobiDB-lite"/>
    </source>
</evidence>
<protein>
    <submittedName>
        <fullName evidence="2">Uncharacterized protein</fullName>
    </submittedName>
</protein>
<feature type="compositionally biased region" description="Polar residues" evidence="1">
    <location>
        <begin position="1"/>
        <end position="10"/>
    </location>
</feature>
<feature type="region of interest" description="Disordered" evidence="1">
    <location>
        <begin position="1"/>
        <end position="71"/>
    </location>
</feature>
<gene>
    <name evidence="2" type="ORF">Tco025E_07377</name>
</gene>
<dbReference type="OrthoDB" id="252599at2759"/>
<feature type="compositionally biased region" description="Acidic residues" evidence="1">
    <location>
        <begin position="261"/>
        <end position="275"/>
    </location>
</feature>
<evidence type="ECO:0000313" key="2">
    <source>
        <dbReference type="EMBL" id="RNF07385.1"/>
    </source>
</evidence>
<dbReference type="EMBL" id="MKKU01000567">
    <property type="protein sequence ID" value="RNF07385.1"/>
    <property type="molecule type" value="Genomic_DNA"/>
</dbReference>
<comment type="caution">
    <text evidence="2">The sequence shown here is derived from an EMBL/GenBank/DDBJ whole genome shotgun (WGS) entry which is preliminary data.</text>
</comment>
<dbReference type="AlphaFoldDB" id="A0A3R7L4F4"/>